<name>A0A6B9SPW2_9CAUD</name>
<keyword evidence="2" id="KW-1185">Reference proteome</keyword>
<proteinExistence type="predicted"/>
<dbReference type="Proteomes" id="UP000464220">
    <property type="component" value="Segment"/>
</dbReference>
<sequence length="49" mass="5986">MKHVFGFQYEEEFIDDLIYLNEIYGKEFECDGDYLQVKLVIETFKEDIK</sequence>
<dbReference type="EMBL" id="MN840485">
    <property type="protein sequence ID" value="QHJ72681.1"/>
    <property type="molecule type" value="Genomic_DNA"/>
</dbReference>
<protein>
    <submittedName>
        <fullName evidence="1">Uncharacterized protein</fullName>
    </submittedName>
</protein>
<organism evidence="1 2">
    <name type="scientific">Escherichia phage 2725-N35</name>
    <dbReference type="NCBI Taxonomy" id="2692738"/>
    <lineage>
        <taxon>Viruses</taxon>
        <taxon>Duplodnaviria</taxon>
        <taxon>Heunggongvirae</taxon>
        <taxon>Uroviricota</taxon>
        <taxon>Caudoviricetes</taxon>
        <taxon>Drexlerviridae</taxon>
        <taxon>Braunvirinae</taxon>
        <taxon>Veterinaerplatzvirus</taxon>
        <taxon>Veterinaerplatzvirus vv2725N25</taxon>
    </lineage>
</organism>
<evidence type="ECO:0000313" key="2">
    <source>
        <dbReference type="Proteomes" id="UP000464220"/>
    </source>
</evidence>
<evidence type="ECO:0000313" key="1">
    <source>
        <dbReference type="EMBL" id="QHJ72681.1"/>
    </source>
</evidence>
<reference evidence="1 2" key="1">
    <citation type="submission" date="2019-12" db="EMBL/GenBank/DDBJ databases">
        <title>Phage therapy of healthcare-associated infections.</title>
        <authorList>
            <person name="Kiseleva I.A."/>
            <person name="Zulkarneev E.R."/>
            <person name="Kalendr R.S."/>
            <person name="Rubalskii E.O."/>
            <person name="Aleshkin A.V."/>
            <person name="Vakarina A.A."/>
            <person name="Stepanova T.F."/>
            <person name="Kataeva L.V."/>
        </authorList>
    </citation>
    <scope>NUCLEOTIDE SEQUENCE [LARGE SCALE GENOMIC DNA]</scope>
</reference>
<accession>A0A6B9SPW2</accession>